<keyword evidence="5 7" id="KW-1133">Transmembrane helix</keyword>
<dbReference type="Pfam" id="PF13246">
    <property type="entry name" value="Cation_ATPase"/>
    <property type="match status" value="1"/>
</dbReference>
<feature type="transmembrane region" description="Helical" evidence="7">
    <location>
        <begin position="710"/>
        <end position="730"/>
    </location>
</feature>
<keyword evidence="6 7" id="KW-0472">Membrane</keyword>
<feature type="transmembrane region" description="Helical" evidence="7">
    <location>
        <begin position="678"/>
        <end position="698"/>
    </location>
</feature>
<dbReference type="PANTHER" id="PTHR43294:SF21">
    <property type="entry name" value="CATION TRANSPORTING ATPASE"/>
    <property type="match status" value="1"/>
</dbReference>
<feature type="transmembrane region" description="Helical" evidence="7">
    <location>
        <begin position="48"/>
        <end position="73"/>
    </location>
</feature>
<organism evidence="9 10">
    <name type="scientific">Clostridium oceanicum</name>
    <dbReference type="NCBI Taxonomy" id="1543"/>
    <lineage>
        <taxon>Bacteria</taxon>
        <taxon>Bacillati</taxon>
        <taxon>Bacillota</taxon>
        <taxon>Clostridia</taxon>
        <taxon>Eubacteriales</taxon>
        <taxon>Clostridiaceae</taxon>
        <taxon>Clostridium</taxon>
    </lineage>
</organism>
<dbReference type="InterPro" id="IPR023298">
    <property type="entry name" value="ATPase_P-typ_TM_dom_sf"/>
</dbReference>
<evidence type="ECO:0000313" key="10">
    <source>
        <dbReference type="Proteomes" id="UP001501510"/>
    </source>
</evidence>
<dbReference type="EMBL" id="BAAACG010000019">
    <property type="protein sequence ID" value="GAA0747427.1"/>
    <property type="molecule type" value="Genomic_DNA"/>
</dbReference>
<dbReference type="SUPFAM" id="SSF81665">
    <property type="entry name" value="Calcium ATPase, transmembrane domain M"/>
    <property type="match status" value="1"/>
</dbReference>
<dbReference type="InterPro" id="IPR036412">
    <property type="entry name" value="HAD-like_sf"/>
</dbReference>
<dbReference type="Gene3D" id="3.40.1110.10">
    <property type="entry name" value="Calcium-transporting ATPase, cytoplasmic domain N"/>
    <property type="match status" value="1"/>
</dbReference>
<keyword evidence="3" id="KW-1003">Cell membrane</keyword>
<feature type="transmembrane region" description="Helical" evidence="7">
    <location>
        <begin position="775"/>
        <end position="795"/>
    </location>
</feature>
<comment type="subcellular location">
    <subcellularLocation>
        <location evidence="1">Cell membrane</location>
        <topology evidence="1">Multi-pass membrane protein</topology>
    </subcellularLocation>
</comment>
<evidence type="ECO:0000256" key="7">
    <source>
        <dbReference type="SAM" id="Phobius"/>
    </source>
</evidence>
<dbReference type="Gene3D" id="3.40.50.1000">
    <property type="entry name" value="HAD superfamily/HAD-like"/>
    <property type="match status" value="1"/>
</dbReference>
<evidence type="ECO:0000256" key="6">
    <source>
        <dbReference type="ARBA" id="ARBA00023136"/>
    </source>
</evidence>
<evidence type="ECO:0000256" key="1">
    <source>
        <dbReference type="ARBA" id="ARBA00004651"/>
    </source>
</evidence>
<dbReference type="PRINTS" id="PR00119">
    <property type="entry name" value="CATATPASE"/>
</dbReference>
<feature type="transmembrane region" description="Helical" evidence="7">
    <location>
        <begin position="750"/>
        <end position="769"/>
    </location>
</feature>
<evidence type="ECO:0000256" key="2">
    <source>
        <dbReference type="ARBA" id="ARBA00005675"/>
    </source>
</evidence>
<dbReference type="InterPro" id="IPR050510">
    <property type="entry name" value="Cation_transp_ATPase_P-type"/>
</dbReference>
<feature type="transmembrane region" description="Helical" evidence="7">
    <location>
        <begin position="807"/>
        <end position="825"/>
    </location>
</feature>
<evidence type="ECO:0000256" key="5">
    <source>
        <dbReference type="ARBA" id="ARBA00022989"/>
    </source>
</evidence>
<evidence type="ECO:0000313" key="9">
    <source>
        <dbReference type="EMBL" id="GAA0747427.1"/>
    </source>
</evidence>
<dbReference type="Pfam" id="PF00122">
    <property type="entry name" value="E1-E2_ATPase"/>
    <property type="match status" value="1"/>
</dbReference>
<dbReference type="SUPFAM" id="SSF81653">
    <property type="entry name" value="Calcium ATPase, transduction domain A"/>
    <property type="match status" value="1"/>
</dbReference>
<evidence type="ECO:0000256" key="3">
    <source>
        <dbReference type="ARBA" id="ARBA00022475"/>
    </source>
</evidence>
<keyword evidence="4 7" id="KW-0812">Transmembrane</keyword>
<feature type="transmembrane region" description="Helical" evidence="7">
    <location>
        <begin position="837"/>
        <end position="855"/>
    </location>
</feature>
<evidence type="ECO:0000256" key="4">
    <source>
        <dbReference type="ARBA" id="ARBA00022692"/>
    </source>
</evidence>
<comment type="caution">
    <text evidence="9">The sequence shown here is derived from an EMBL/GenBank/DDBJ whole genome shotgun (WGS) entry which is preliminary data.</text>
</comment>
<evidence type="ECO:0000259" key="8">
    <source>
        <dbReference type="SMART" id="SM00831"/>
    </source>
</evidence>
<dbReference type="InterPro" id="IPR023214">
    <property type="entry name" value="HAD_sf"/>
</dbReference>
<protein>
    <submittedName>
        <fullName evidence="9">Cation-transporting P-type ATPase</fullName>
    </submittedName>
</protein>
<feature type="transmembrane region" description="Helical" evidence="7">
    <location>
        <begin position="275"/>
        <end position="298"/>
    </location>
</feature>
<gene>
    <name evidence="9" type="ORF">GCM10008906_36510</name>
</gene>
<dbReference type="Pfam" id="PF00690">
    <property type="entry name" value="Cation_ATPase_N"/>
    <property type="match status" value="1"/>
</dbReference>
<dbReference type="Gene3D" id="1.20.1110.10">
    <property type="entry name" value="Calcium-transporting ATPase, transmembrane domain"/>
    <property type="match status" value="1"/>
</dbReference>
<dbReference type="Proteomes" id="UP001501510">
    <property type="component" value="Unassembled WGS sequence"/>
</dbReference>
<accession>A0ABN1JVD3</accession>
<reference evidence="9 10" key="1">
    <citation type="journal article" date="2019" name="Int. J. Syst. Evol. Microbiol.">
        <title>The Global Catalogue of Microorganisms (GCM) 10K type strain sequencing project: providing services to taxonomists for standard genome sequencing and annotation.</title>
        <authorList>
            <consortium name="The Broad Institute Genomics Platform"/>
            <consortium name="The Broad Institute Genome Sequencing Center for Infectious Disease"/>
            <person name="Wu L."/>
            <person name="Ma J."/>
        </authorList>
    </citation>
    <scope>NUCLEOTIDE SEQUENCE [LARGE SCALE GENOMIC DNA]</scope>
    <source>
        <strain evidence="9 10">JCM 1407</strain>
    </source>
</reference>
<feature type="transmembrane region" description="Helical" evidence="7">
    <location>
        <begin position="242"/>
        <end position="263"/>
    </location>
</feature>
<feature type="transmembrane region" description="Helical" evidence="7">
    <location>
        <begin position="79"/>
        <end position="98"/>
    </location>
</feature>
<dbReference type="SUPFAM" id="SSF56784">
    <property type="entry name" value="HAD-like"/>
    <property type="match status" value="1"/>
</dbReference>
<dbReference type="Gene3D" id="2.70.150.10">
    <property type="entry name" value="Calcium-transporting ATPase, cytoplasmic transduction domain A"/>
    <property type="match status" value="1"/>
</dbReference>
<proteinExistence type="inferred from homology"/>
<dbReference type="InterPro" id="IPR059000">
    <property type="entry name" value="ATPase_P-type_domA"/>
</dbReference>
<feature type="domain" description="Cation-transporting P-type ATPase N-terminal" evidence="8">
    <location>
        <begin position="3"/>
        <end position="77"/>
    </location>
</feature>
<dbReference type="SMART" id="SM00831">
    <property type="entry name" value="Cation_ATPase_N"/>
    <property type="match status" value="1"/>
</dbReference>
<dbReference type="InterPro" id="IPR023299">
    <property type="entry name" value="ATPase_P-typ_cyto_dom_N"/>
</dbReference>
<dbReference type="RefSeq" id="WP_343764114.1">
    <property type="nucleotide sequence ID" value="NZ_BAAACG010000019.1"/>
</dbReference>
<comment type="similarity">
    <text evidence="2">Belongs to the cation transport ATPase (P-type) (TC 3.A.3) family. Type IIA subfamily.</text>
</comment>
<dbReference type="InterPro" id="IPR008250">
    <property type="entry name" value="ATPase_P-typ_transduc_dom_A_sf"/>
</dbReference>
<keyword evidence="10" id="KW-1185">Reference proteome</keyword>
<sequence length="864" mass="98896">MVNWYNLTWTEVVKKLSSDDLSGLIKEQIDIHREKYGSNIININKPKAFIRLVLGQISHIWVMILILSSLLFWFNGDKIYSLIILFLNICNISIASYMDNKEQKNIKILENLSETKCVVLRSGTIHNISSDDLVVGDIIKLKPGDIIPADIRLIESERLRVNESVVTGEELTVDKYSTKIEDKDISPSEMKNIVFKSSTVISGYGMGIVVATGSKTEVYNIINKFSEDKSKKNEFKKKLEKMYNFLIIFCTSITIVLSYIMYLEYNNISLVLDKISRILLAYIPISLMILIFSILSIFTKLVSKKGILFKDISSIYKFCKTSICIVDKIGIISQPKMIVNKIYTNGKFIPLNEETLKIDREFRSDLNVIRLTEVGTLCNDSDFKIDKITNVKNDFMEIGLARFALRNNINKNQLEDTYSRLFKIPYDDDKRIMTTINRIDNNYRANVKGDLESIISRCTHIMKNGIEVEITEEDRDKLKTAHIEMSKKSLCVTALAYRSFKYEPSTQENIESNLVFIGIVGFLNPLMDDLDDGISMSRYLCVSPIMITEDDKLTAYYVGKKIGILQRMNQVISGVEIDNTKEEELEKIVDRIKVFSRINYKHKVKIAELYKKKGYTIAMEGSKVTDLPSLEVSDIGITNENCGILKKFSSVILKNSSLKKLFVSLIHSKKILKSMINIILYGLISVSSIFMFTAMTQVFNTGTVTYDELFFIKIVTVVLASIAMILDYEVQDYNIVNNYSLIKLISNNKIKIILTTLFISGISYYLTLAYSNENIATVSSIFIFNFFITTLPLGFNRTLFFKNKISNILICLNIIISTIFIYIYNSNVLLSIFSIKYFKIIGVISTIWILILIFYNNEDKSYSL</sequence>
<dbReference type="PANTHER" id="PTHR43294">
    <property type="entry name" value="SODIUM/POTASSIUM-TRANSPORTING ATPASE SUBUNIT ALPHA"/>
    <property type="match status" value="1"/>
</dbReference>
<dbReference type="SUPFAM" id="SSF81660">
    <property type="entry name" value="Metal cation-transporting ATPase, ATP-binding domain N"/>
    <property type="match status" value="1"/>
</dbReference>
<name>A0ABN1JVD3_9CLOT</name>
<dbReference type="InterPro" id="IPR004014">
    <property type="entry name" value="ATPase_P-typ_cation-transptr_N"/>
</dbReference>